<feature type="region of interest" description="Disordered" evidence="1">
    <location>
        <begin position="52"/>
        <end position="77"/>
    </location>
</feature>
<keyword evidence="3" id="KW-1185">Reference proteome</keyword>
<protein>
    <submittedName>
        <fullName evidence="2">Uncharacterized protein</fullName>
    </submittedName>
</protein>
<sequence>MADNTNIAIANLTNEIVKLRADFAKEREQWSEERRALMSLLTKLQNKLDKYETNSVSKKIPTKKQQPAPPPVPQKASVTSTTMDSIHAPPSKPTFAKIAAKNVPAKKQTKAKVSLETIQRTLSPATGPSSYTFVYLACRRHLRHSEVRNFLGVLKVPQSRIIDVQFPARGTVALLVHADFKSELVSLLTENKVPVKPVFDPTNADILGDPKIASCTAAERKQIAQK</sequence>
<evidence type="ECO:0000313" key="2">
    <source>
        <dbReference type="EMBL" id="KAF7720456.1"/>
    </source>
</evidence>
<dbReference type="Proteomes" id="UP000605846">
    <property type="component" value="Unassembled WGS sequence"/>
</dbReference>
<feature type="non-terminal residue" evidence="2">
    <location>
        <position position="226"/>
    </location>
</feature>
<organism evidence="2 3">
    <name type="scientific">Apophysomyces ossiformis</name>
    <dbReference type="NCBI Taxonomy" id="679940"/>
    <lineage>
        <taxon>Eukaryota</taxon>
        <taxon>Fungi</taxon>
        <taxon>Fungi incertae sedis</taxon>
        <taxon>Mucoromycota</taxon>
        <taxon>Mucoromycotina</taxon>
        <taxon>Mucoromycetes</taxon>
        <taxon>Mucorales</taxon>
        <taxon>Mucorineae</taxon>
        <taxon>Mucoraceae</taxon>
        <taxon>Apophysomyces</taxon>
    </lineage>
</organism>
<comment type="caution">
    <text evidence="2">The sequence shown here is derived from an EMBL/GenBank/DDBJ whole genome shotgun (WGS) entry which is preliminary data.</text>
</comment>
<reference evidence="2" key="1">
    <citation type="submission" date="2020-01" db="EMBL/GenBank/DDBJ databases">
        <title>Genome Sequencing of Three Apophysomyces-Like Fungal Strains Confirms a Novel Fungal Genus in the Mucoromycota with divergent Burkholderia-like Endosymbiotic Bacteria.</title>
        <authorList>
            <person name="Stajich J.E."/>
            <person name="Macias A.M."/>
            <person name="Carter-House D."/>
            <person name="Lovett B."/>
            <person name="Kasson L.R."/>
            <person name="Berry K."/>
            <person name="Grigoriev I."/>
            <person name="Chang Y."/>
            <person name="Spatafora J."/>
            <person name="Kasson M.T."/>
        </authorList>
    </citation>
    <scope>NUCLEOTIDE SEQUENCE</scope>
    <source>
        <strain evidence="2">NRRL A-21654</strain>
    </source>
</reference>
<name>A0A8H7BJB4_9FUNG</name>
<evidence type="ECO:0000256" key="1">
    <source>
        <dbReference type="SAM" id="MobiDB-lite"/>
    </source>
</evidence>
<evidence type="ECO:0000313" key="3">
    <source>
        <dbReference type="Proteomes" id="UP000605846"/>
    </source>
</evidence>
<dbReference type="AlphaFoldDB" id="A0A8H7BJB4"/>
<dbReference type="EMBL" id="JABAYA010000727">
    <property type="protein sequence ID" value="KAF7720456.1"/>
    <property type="molecule type" value="Genomic_DNA"/>
</dbReference>
<gene>
    <name evidence="2" type="ORF">EC973_008472</name>
</gene>
<proteinExistence type="predicted"/>
<accession>A0A8H7BJB4</accession>
<dbReference type="OrthoDB" id="2234895at2759"/>